<keyword evidence="2" id="KW-1185">Reference proteome</keyword>
<dbReference type="AlphaFoldDB" id="A0AAE3GMG7"/>
<dbReference type="Proteomes" id="UP001206128">
    <property type="component" value="Unassembled WGS sequence"/>
</dbReference>
<dbReference type="RefSeq" id="WP_253779633.1">
    <property type="nucleotide sequence ID" value="NZ_JAMTCK010000023.1"/>
</dbReference>
<comment type="caution">
    <text evidence="1">The sequence shown here is derived from an EMBL/GenBank/DDBJ whole genome shotgun (WGS) entry which is preliminary data.</text>
</comment>
<name>A0AAE3GMG7_9PSEU</name>
<protein>
    <recommendedName>
        <fullName evidence="3">ESAT-6-like protein</fullName>
    </recommendedName>
</protein>
<dbReference type="Pfam" id="PF10817">
    <property type="entry name" value="DUF2563"/>
    <property type="match status" value="1"/>
</dbReference>
<dbReference type="InterPro" id="IPR036689">
    <property type="entry name" value="ESAT-6-like_sf"/>
</dbReference>
<evidence type="ECO:0008006" key="3">
    <source>
        <dbReference type="Google" id="ProtNLM"/>
    </source>
</evidence>
<organism evidence="1 2">
    <name type="scientific">Goodfellowiella coeruleoviolacea</name>
    <dbReference type="NCBI Taxonomy" id="334858"/>
    <lineage>
        <taxon>Bacteria</taxon>
        <taxon>Bacillati</taxon>
        <taxon>Actinomycetota</taxon>
        <taxon>Actinomycetes</taxon>
        <taxon>Pseudonocardiales</taxon>
        <taxon>Pseudonocardiaceae</taxon>
        <taxon>Goodfellowiella</taxon>
    </lineage>
</organism>
<proteinExistence type="predicted"/>
<dbReference type="InterPro" id="IPR022534">
    <property type="entry name" value="DUF2563"/>
</dbReference>
<reference evidence="1" key="1">
    <citation type="submission" date="2022-06" db="EMBL/GenBank/DDBJ databases">
        <title>Genomic Encyclopedia of Archaeal and Bacterial Type Strains, Phase II (KMG-II): from individual species to whole genera.</title>
        <authorList>
            <person name="Goeker M."/>
        </authorList>
    </citation>
    <scope>NUCLEOTIDE SEQUENCE</scope>
    <source>
        <strain evidence="1">DSM 43935</strain>
    </source>
</reference>
<gene>
    <name evidence="1" type="ORF">LX83_006877</name>
</gene>
<evidence type="ECO:0000313" key="2">
    <source>
        <dbReference type="Proteomes" id="UP001206128"/>
    </source>
</evidence>
<accession>A0AAE3GMG7</accession>
<dbReference type="SUPFAM" id="SSF140453">
    <property type="entry name" value="EsxAB dimer-like"/>
    <property type="match status" value="1"/>
</dbReference>
<dbReference type="EMBL" id="JAMTCK010000023">
    <property type="protein sequence ID" value="MCP2169989.1"/>
    <property type="molecule type" value="Genomic_DNA"/>
</dbReference>
<sequence>MTTNGFRSDNERLLTGATQLTAAGEQARQIAARLQRELAALGECWGADAIGRSFAQRHVPAAQSTMARLDELSEQLHDVGRRFADTAAAYQQVEHDNAARLRGTEG</sequence>
<dbReference type="Gene3D" id="1.10.287.1060">
    <property type="entry name" value="ESAT-6-like"/>
    <property type="match status" value="1"/>
</dbReference>
<evidence type="ECO:0000313" key="1">
    <source>
        <dbReference type="EMBL" id="MCP2169989.1"/>
    </source>
</evidence>